<dbReference type="OrthoDB" id="6422108at2759"/>
<evidence type="ECO:0000256" key="4">
    <source>
        <dbReference type="ARBA" id="ARBA00022461"/>
    </source>
</evidence>
<accession>A0A8X6Y9A1</accession>
<dbReference type="Gene3D" id="2.60.470.10">
    <property type="entry name" value="Acid-sensing ion channels like domains"/>
    <property type="match status" value="1"/>
</dbReference>
<keyword evidence="7" id="KW-0915">Sodium</keyword>
<evidence type="ECO:0000313" key="15">
    <source>
        <dbReference type="Proteomes" id="UP000886998"/>
    </source>
</evidence>
<protein>
    <submittedName>
        <fullName evidence="14">Acid-sensing ion channel 5</fullName>
    </submittedName>
</protein>
<evidence type="ECO:0000256" key="6">
    <source>
        <dbReference type="ARBA" id="ARBA00022989"/>
    </source>
</evidence>
<evidence type="ECO:0000256" key="9">
    <source>
        <dbReference type="ARBA" id="ARBA00023136"/>
    </source>
</evidence>
<keyword evidence="5 12" id="KW-0812">Transmembrane</keyword>
<evidence type="ECO:0000256" key="7">
    <source>
        <dbReference type="ARBA" id="ARBA00023053"/>
    </source>
</evidence>
<dbReference type="PANTHER" id="PTHR11690">
    <property type="entry name" value="AMILORIDE-SENSITIVE SODIUM CHANNEL-RELATED"/>
    <property type="match status" value="1"/>
</dbReference>
<comment type="caution">
    <text evidence="14">The sequence shown here is derived from an EMBL/GenBank/DDBJ whole genome shotgun (WGS) entry which is preliminary data.</text>
</comment>
<evidence type="ECO:0000256" key="5">
    <source>
        <dbReference type="ARBA" id="ARBA00022692"/>
    </source>
</evidence>
<dbReference type="PRINTS" id="PR01078">
    <property type="entry name" value="AMINACHANNEL"/>
</dbReference>
<evidence type="ECO:0000256" key="1">
    <source>
        <dbReference type="ARBA" id="ARBA00004141"/>
    </source>
</evidence>
<keyword evidence="11 12" id="KW-0407">Ion channel</keyword>
<keyword evidence="3 12" id="KW-0813">Transport</keyword>
<keyword evidence="8 12" id="KW-0406">Ion transport</keyword>
<sequence>MELTVSERQRETSFSESKIGRNYCLDRNVDKISSKLSNKSFASAFSQVASNSLYKIQFLRFLVLLVCFIGSIQKIQKFCHLYWQYPVVVSLQVDQMQHLEFPSVSICNLNRMKMVNKECEKRKTKLPEELKPPEGRPIMISESRNLYHCRKIQGDVNIRDRSEYIRLRFLMSYYGMNKQKRFEKGHNISDFIEECSFDGKSCSLYPSTYFTNLFFGNCFTFNNRVPNEELLQISKTGVGTGLNLKLNIESCYYLPTTHTMGVKVIIHHPNEFPNPEEDGLILIPGYESLISLKQIVTHRLRNPYQDQCLDYNTQETHFFGSHNNCLRACIQKQNIAKCGCYDQSFSIMNNVSPCRILNESESCCLDDVLANMSQKMCNCPLPCFSISYKEILSRSILSSKVFLSKDNVTASKRVSKEIFMKDILRVNIFYSSLERLVYKQQPQWRDTEVLSYIGNQFGLWLGLSIASIFGFIERIFFVIKTVIHKRFLSKD</sequence>
<dbReference type="GO" id="GO:0015280">
    <property type="term" value="F:ligand-gated sodium channel activity"/>
    <property type="evidence" value="ECO:0007669"/>
    <property type="project" value="TreeGrafter"/>
</dbReference>
<organism evidence="14 15">
    <name type="scientific">Trichonephila inaurata madagascariensis</name>
    <dbReference type="NCBI Taxonomy" id="2747483"/>
    <lineage>
        <taxon>Eukaryota</taxon>
        <taxon>Metazoa</taxon>
        <taxon>Ecdysozoa</taxon>
        <taxon>Arthropoda</taxon>
        <taxon>Chelicerata</taxon>
        <taxon>Arachnida</taxon>
        <taxon>Araneae</taxon>
        <taxon>Araneomorphae</taxon>
        <taxon>Entelegynae</taxon>
        <taxon>Araneoidea</taxon>
        <taxon>Nephilidae</taxon>
        <taxon>Trichonephila</taxon>
        <taxon>Trichonephila inaurata</taxon>
    </lineage>
</organism>
<dbReference type="InterPro" id="IPR001873">
    <property type="entry name" value="ENaC"/>
</dbReference>
<comment type="similarity">
    <text evidence="2 12">Belongs to the amiloride-sensitive sodium channel (TC 1.A.6) family.</text>
</comment>
<evidence type="ECO:0000256" key="13">
    <source>
        <dbReference type="SAM" id="Phobius"/>
    </source>
</evidence>
<evidence type="ECO:0000256" key="3">
    <source>
        <dbReference type="ARBA" id="ARBA00022448"/>
    </source>
</evidence>
<dbReference type="PANTHER" id="PTHR11690:SF248">
    <property type="entry name" value="PICKPOCKET 17, ISOFORM A"/>
    <property type="match status" value="1"/>
</dbReference>
<feature type="transmembrane region" description="Helical" evidence="13">
    <location>
        <begin position="457"/>
        <end position="479"/>
    </location>
</feature>
<evidence type="ECO:0000256" key="2">
    <source>
        <dbReference type="ARBA" id="ARBA00007193"/>
    </source>
</evidence>
<keyword evidence="6 13" id="KW-1133">Transmembrane helix</keyword>
<gene>
    <name evidence="14" type="primary">Asic5</name>
    <name evidence="14" type="ORF">TNIN_254771</name>
</gene>
<reference evidence="14" key="1">
    <citation type="submission" date="2020-08" db="EMBL/GenBank/DDBJ databases">
        <title>Multicomponent nature underlies the extraordinary mechanical properties of spider dragline silk.</title>
        <authorList>
            <person name="Kono N."/>
            <person name="Nakamura H."/>
            <person name="Mori M."/>
            <person name="Yoshida Y."/>
            <person name="Ohtoshi R."/>
            <person name="Malay A.D."/>
            <person name="Moran D.A.P."/>
            <person name="Tomita M."/>
            <person name="Numata K."/>
            <person name="Arakawa K."/>
        </authorList>
    </citation>
    <scope>NUCLEOTIDE SEQUENCE</scope>
</reference>
<proteinExistence type="inferred from homology"/>
<evidence type="ECO:0000256" key="12">
    <source>
        <dbReference type="RuleBase" id="RU000679"/>
    </source>
</evidence>
<name>A0A8X6Y9A1_9ARAC</name>
<dbReference type="AlphaFoldDB" id="A0A8X6Y9A1"/>
<keyword evidence="10 12" id="KW-0739">Sodium transport</keyword>
<keyword evidence="4 12" id="KW-0894">Sodium channel</keyword>
<dbReference type="Gene3D" id="1.10.287.770">
    <property type="entry name" value="YojJ-like"/>
    <property type="match status" value="1"/>
</dbReference>
<evidence type="ECO:0000256" key="11">
    <source>
        <dbReference type="ARBA" id="ARBA00023303"/>
    </source>
</evidence>
<evidence type="ECO:0000256" key="10">
    <source>
        <dbReference type="ARBA" id="ARBA00023201"/>
    </source>
</evidence>
<dbReference type="EMBL" id="BMAV01017097">
    <property type="protein sequence ID" value="GFY68501.1"/>
    <property type="molecule type" value="Genomic_DNA"/>
</dbReference>
<evidence type="ECO:0000313" key="14">
    <source>
        <dbReference type="EMBL" id="GFY68501.1"/>
    </source>
</evidence>
<dbReference type="GO" id="GO:0005886">
    <property type="term" value="C:plasma membrane"/>
    <property type="evidence" value="ECO:0007669"/>
    <property type="project" value="TreeGrafter"/>
</dbReference>
<dbReference type="Pfam" id="PF00858">
    <property type="entry name" value="ASC"/>
    <property type="match status" value="1"/>
</dbReference>
<comment type="subcellular location">
    <subcellularLocation>
        <location evidence="1">Membrane</location>
        <topology evidence="1">Multi-pass membrane protein</topology>
    </subcellularLocation>
</comment>
<keyword evidence="15" id="KW-1185">Reference proteome</keyword>
<evidence type="ECO:0000256" key="8">
    <source>
        <dbReference type="ARBA" id="ARBA00023065"/>
    </source>
</evidence>
<dbReference type="Proteomes" id="UP000886998">
    <property type="component" value="Unassembled WGS sequence"/>
</dbReference>
<keyword evidence="9 13" id="KW-0472">Membrane</keyword>